<protein>
    <submittedName>
        <fullName evidence="2">Uncharacterized protein</fullName>
    </submittedName>
</protein>
<name>H2XTX6_CIOIN</name>
<reference evidence="2" key="2">
    <citation type="journal article" date="2008" name="Genome Biol.">
        <title>Improved genome assembly and evidence-based global gene model set for the chordate Ciona intestinalis: new insight into intron and operon populations.</title>
        <authorList>
            <person name="Satou Y."/>
            <person name="Mineta K."/>
            <person name="Ogasawara M."/>
            <person name="Sasakura Y."/>
            <person name="Shoguchi E."/>
            <person name="Ueno K."/>
            <person name="Yamada L."/>
            <person name="Matsumoto J."/>
            <person name="Wasserscheid J."/>
            <person name="Dewar K."/>
            <person name="Wiley G.B."/>
            <person name="Macmil S.L."/>
            <person name="Roe B.A."/>
            <person name="Zeller R.W."/>
            <person name="Hastings K.E."/>
            <person name="Lemaire P."/>
            <person name="Lindquist E."/>
            <person name="Endo T."/>
            <person name="Hotta K."/>
            <person name="Inaba K."/>
        </authorList>
    </citation>
    <scope>NUCLEOTIDE SEQUENCE [LARGE SCALE GENOMIC DNA]</scope>
    <source>
        <strain evidence="2">wild type</strain>
    </source>
</reference>
<proteinExistence type="predicted"/>
<evidence type="ECO:0000313" key="2">
    <source>
        <dbReference type="Ensembl" id="ENSCINP00000033110.1"/>
    </source>
</evidence>
<accession>H2XTX6</accession>
<keyword evidence="3" id="KW-1185">Reference proteome</keyword>
<dbReference type="InParanoid" id="H2XTX6"/>
<organism evidence="2 3">
    <name type="scientific">Ciona intestinalis</name>
    <name type="common">Transparent sea squirt</name>
    <name type="synonym">Ascidia intestinalis</name>
    <dbReference type="NCBI Taxonomy" id="7719"/>
    <lineage>
        <taxon>Eukaryota</taxon>
        <taxon>Metazoa</taxon>
        <taxon>Chordata</taxon>
        <taxon>Tunicata</taxon>
        <taxon>Ascidiacea</taxon>
        <taxon>Phlebobranchia</taxon>
        <taxon>Cionidae</taxon>
        <taxon>Ciona</taxon>
    </lineage>
</organism>
<evidence type="ECO:0000256" key="1">
    <source>
        <dbReference type="SAM" id="SignalP"/>
    </source>
</evidence>
<dbReference type="AlphaFoldDB" id="H2XTX6"/>
<dbReference type="HOGENOM" id="CLU_2811599_0_0_1"/>
<dbReference type="Ensembl" id="ENSCINT00000031157.1">
    <property type="protein sequence ID" value="ENSCINP00000033110.1"/>
    <property type="gene ID" value="ENSCING00000024353.1"/>
</dbReference>
<dbReference type="EMBL" id="EAAA01001918">
    <property type="status" value="NOT_ANNOTATED_CDS"/>
    <property type="molecule type" value="Genomic_DNA"/>
</dbReference>
<reference evidence="2" key="4">
    <citation type="submission" date="2025-09" db="UniProtKB">
        <authorList>
            <consortium name="Ensembl"/>
        </authorList>
    </citation>
    <scope>IDENTIFICATION</scope>
</reference>
<reference evidence="2" key="3">
    <citation type="submission" date="2025-08" db="UniProtKB">
        <authorList>
            <consortium name="Ensembl"/>
        </authorList>
    </citation>
    <scope>IDENTIFICATION</scope>
</reference>
<evidence type="ECO:0000313" key="3">
    <source>
        <dbReference type="Proteomes" id="UP000008144"/>
    </source>
</evidence>
<feature type="signal peptide" evidence="1">
    <location>
        <begin position="1"/>
        <end position="15"/>
    </location>
</feature>
<feature type="chain" id="PRO_5013175359" evidence="1">
    <location>
        <begin position="16"/>
        <end position="67"/>
    </location>
</feature>
<keyword evidence="1" id="KW-0732">Signal</keyword>
<reference evidence="3" key="1">
    <citation type="journal article" date="2002" name="Science">
        <title>The draft genome of Ciona intestinalis: insights into chordate and vertebrate origins.</title>
        <authorList>
            <person name="Dehal P."/>
            <person name="Satou Y."/>
            <person name="Campbell R.K."/>
            <person name="Chapman J."/>
            <person name="Degnan B."/>
            <person name="De Tomaso A."/>
            <person name="Davidson B."/>
            <person name="Di Gregorio A."/>
            <person name="Gelpke M."/>
            <person name="Goodstein D.M."/>
            <person name="Harafuji N."/>
            <person name="Hastings K.E."/>
            <person name="Ho I."/>
            <person name="Hotta K."/>
            <person name="Huang W."/>
            <person name="Kawashima T."/>
            <person name="Lemaire P."/>
            <person name="Martinez D."/>
            <person name="Meinertzhagen I.A."/>
            <person name="Necula S."/>
            <person name="Nonaka M."/>
            <person name="Putnam N."/>
            <person name="Rash S."/>
            <person name="Saiga H."/>
            <person name="Satake M."/>
            <person name="Terry A."/>
            <person name="Yamada L."/>
            <person name="Wang H.G."/>
            <person name="Awazu S."/>
            <person name="Azumi K."/>
            <person name="Boore J."/>
            <person name="Branno M."/>
            <person name="Chin-Bow S."/>
            <person name="DeSantis R."/>
            <person name="Doyle S."/>
            <person name="Francino P."/>
            <person name="Keys D.N."/>
            <person name="Haga S."/>
            <person name="Hayashi H."/>
            <person name="Hino K."/>
            <person name="Imai K.S."/>
            <person name="Inaba K."/>
            <person name="Kano S."/>
            <person name="Kobayashi K."/>
            <person name="Kobayashi M."/>
            <person name="Lee B.I."/>
            <person name="Makabe K.W."/>
            <person name="Manohar C."/>
            <person name="Matassi G."/>
            <person name="Medina M."/>
            <person name="Mochizuki Y."/>
            <person name="Mount S."/>
            <person name="Morishita T."/>
            <person name="Miura S."/>
            <person name="Nakayama A."/>
            <person name="Nishizaka S."/>
            <person name="Nomoto H."/>
            <person name="Ohta F."/>
            <person name="Oishi K."/>
            <person name="Rigoutsos I."/>
            <person name="Sano M."/>
            <person name="Sasaki A."/>
            <person name="Sasakura Y."/>
            <person name="Shoguchi E."/>
            <person name="Shin-i T."/>
            <person name="Spagnuolo A."/>
            <person name="Stainier D."/>
            <person name="Suzuki M.M."/>
            <person name="Tassy O."/>
            <person name="Takatori N."/>
            <person name="Tokuoka M."/>
            <person name="Yagi K."/>
            <person name="Yoshizaki F."/>
            <person name="Wada S."/>
            <person name="Zhang C."/>
            <person name="Hyatt P.D."/>
            <person name="Larimer F."/>
            <person name="Detter C."/>
            <person name="Doggett N."/>
            <person name="Glavina T."/>
            <person name="Hawkins T."/>
            <person name="Richardson P."/>
            <person name="Lucas S."/>
            <person name="Kohara Y."/>
            <person name="Levine M."/>
            <person name="Satoh N."/>
            <person name="Rokhsar D.S."/>
        </authorList>
    </citation>
    <scope>NUCLEOTIDE SEQUENCE [LARGE SCALE GENOMIC DNA]</scope>
</reference>
<sequence>MQFLLFTHDIIVSLSCCNCGYLINQTTGLVFYLAFPDYAGTAAPVSPMIACVIQLRGSCDVTYQYRN</sequence>
<dbReference type="Proteomes" id="UP000008144">
    <property type="component" value="Chromosome 4"/>
</dbReference>